<name>A0A0P6VQQ0_9HYPH</name>
<dbReference type="AlphaFoldDB" id="A0A0P6VQQ0"/>
<dbReference type="SUPFAM" id="SSF51621">
    <property type="entry name" value="Phosphoenolpyruvate/pyruvate domain"/>
    <property type="match status" value="1"/>
</dbReference>
<dbReference type="Pfam" id="PF03328">
    <property type="entry name" value="HpcH_HpaI"/>
    <property type="match status" value="1"/>
</dbReference>
<evidence type="ECO:0000256" key="2">
    <source>
        <dbReference type="ARBA" id="ARBA00022723"/>
    </source>
</evidence>
<evidence type="ECO:0000259" key="4">
    <source>
        <dbReference type="Pfam" id="PF03328"/>
    </source>
</evidence>
<sequence>MSSASRPSPREFRRRFLAGETLLGTFLKTPTGHAAEILGSVGLDFVVLDVEHAPFDRGSVDRTLMGARAGGIAGIVRVAHEGEILGALDDGAAGVLVPHVSSPERAREVVACARYRGGKRGFSNSPRAGDYGGRGIWPHVDAQDAEVTVIAMIEDPEALDCLDAILAVPGLDGAFIGRGDLTVALGAPAMDAPAVRDAAERILAAAGRAKKPICMMVANAAEAADFARLGASAFIVASDQGLMRQMAAKVLADFKPLKATDQEGRPA</sequence>
<dbReference type="GO" id="GO:0005737">
    <property type="term" value="C:cytoplasm"/>
    <property type="evidence" value="ECO:0007669"/>
    <property type="project" value="TreeGrafter"/>
</dbReference>
<dbReference type="GO" id="GO:0016832">
    <property type="term" value="F:aldehyde-lyase activity"/>
    <property type="evidence" value="ECO:0007669"/>
    <property type="project" value="TreeGrafter"/>
</dbReference>
<dbReference type="EMBL" id="LJYW01000001">
    <property type="protein sequence ID" value="KPL54151.1"/>
    <property type="molecule type" value="Genomic_DNA"/>
</dbReference>
<evidence type="ECO:0000256" key="1">
    <source>
        <dbReference type="ARBA" id="ARBA00005568"/>
    </source>
</evidence>
<keyword evidence="6" id="KW-1185">Reference proteome</keyword>
<comment type="similarity">
    <text evidence="1">Belongs to the HpcH/HpaI aldolase family.</text>
</comment>
<dbReference type="RefSeq" id="WP_054360317.1">
    <property type="nucleotide sequence ID" value="NZ_JAPCYQ010000001.1"/>
</dbReference>
<organism evidence="5 6">
    <name type="scientific">Prosthecodimorpha hirschii</name>
    <dbReference type="NCBI Taxonomy" id="665126"/>
    <lineage>
        <taxon>Bacteria</taxon>
        <taxon>Pseudomonadati</taxon>
        <taxon>Pseudomonadota</taxon>
        <taxon>Alphaproteobacteria</taxon>
        <taxon>Hyphomicrobiales</taxon>
        <taxon>Ancalomicrobiaceae</taxon>
        <taxon>Prosthecodimorpha</taxon>
    </lineage>
</organism>
<protein>
    <submittedName>
        <fullName evidence="5">Aldolase</fullName>
    </submittedName>
</protein>
<reference evidence="5 6" key="2">
    <citation type="submission" date="2015-10" db="EMBL/GenBank/DDBJ databases">
        <title>Draft Genome Sequence of Prosthecomicrobium hirschii ATCC 27832.</title>
        <authorList>
            <person name="Daniel J."/>
            <person name="Givan S.A."/>
            <person name="Brun Y.V."/>
            <person name="Brown P.J."/>
        </authorList>
    </citation>
    <scope>NUCLEOTIDE SEQUENCE [LARGE SCALE GENOMIC DNA]</scope>
    <source>
        <strain evidence="5 6">16</strain>
    </source>
</reference>
<comment type="caution">
    <text evidence="5">The sequence shown here is derived from an EMBL/GenBank/DDBJ whole genome shotgun (WGS) entry which is preliminary data.</text>
</comment>
<dbReference type="GO" id="GO:0046872">
    <property type="term" value="F:metal ion binding"/>
    <property type="evidence" value="ECO:0007669"/>
    <property type="project" value="UniProtKB-KW"/>
</dbReference>
<evidence type="ECO:0000256" key="3">
    <source>
        <dbReference type="ARBA" id="ARBA00023239"/>
    </source>
</evidence>
<gene>
    <name evidence="5" type="ORF">ABB55_19630</name>
</gene>
<dbReference type="InterPro" id="IPR050251">
    <property type="entry name" value="HpcH-HpaI_aldolase"/>
</dbReference>
<feature type="domain" description="HpcH/HpaI aldolase/citrate lyase" evidence="4">
    <location>
        <begin position="24"/>
        <end position="243"/>
    </location>
</feature>
<keyword evidence="3" id="KW-0456">Lyase</keyword>
<dbReference type="InterPro" id="IPR015813">
    <property type="entry name" value="Pyrv/PenolPyrv_kinase-like_dom"/>
</dbReference>
<dbReference type="InterPro" id="IPR040442">
    <property type="entry name" value="Pyrv_kinase-like_dom_sf"/>
</dbReference>
<keyword evidence="2" id="KW-0479">Metal-binding</keyword>
<evidence type="ECO:0000313" key="5">
    <source>
        <dbReference type="EMBL" id="KPL54151.1"/>
    </source>
</evidence>
<dbReference type="Gene3D" id="3.20.20.60">
    <property type="entry name" value="Phosphoenolpyruvate-binding domains"/>
    <property type="match status" value="1"/>
</dbReference>
<proteinExistence type="inferred from homology"/>
<dbReference type="STRING" id="665126.ABB55_19630"/>
<evidence type="ECO:0000313" key="6">
    <source>
        <dbReference type="Proteomes" id="UP000048984"/>
    </source>
</evidence>
<dbReference type="Proteomes" id="UP000048984">
    <property type="component" value="Unassembled WGS sequence"/>
</dbReference>
<accession>A0A0P6VQQ0</accession>
<dbReference type="InterPro" id="IPR005000">
    <property type="entry name" value="Aldolase/citrate-lyase_domain"/>
</dbReference>
<dbReference type="PANTHER" id="PTHR30502">
    <property type="entry name" value="2-KETO-3-DEOXY-L-RHAMNONATE ALDOLASE"/>
    <property type="match status" value="1"/>
</dbReference>
<dbReference type="PANTHER" id="PTHR30502:SF0">
    <property type="entry name" value="PHOSPHOENOLPYRUVATE CARBOXYLASE FAMILY PROTEIN"/>
    <property type="match status" value="1"/>
</dbReference>
<reference evidence="5 6" key="1">
    <citation type="submission" date="2015-09" db="EMBL/GenBank/DDBJ databases">
        <authorList>
            <person name="Jackson K.R."/>
            <person name="Lunt B.L."/>
            <person name="Fisher J.N.B."/>
            <person name="Gardner A.V."/>
            <person name="Bailey M.E."/>
            <person name="Deus L.M."/>
            <person name="Earl A.S."/>
            <person name="Gibby P.D."/>
            <person name="Hartmann K.A."/>
            <person name="Liu J.E."/>
            <person name="Manci A.M."/>
            <person name="Nielsen D.A."/>
            <person name="Solomon M.B."/>
            <person name="Breakwell D.P."/>
            <person name="Burnett S.H."/>
            <person name="Grose J.H."/>
        </authorList>
    </citation>
    <scope>NUCLEOTIDE SEQUENCE [LARGE SCALE GENOMIC DNA]</scope>
    <source>
        <strain evidence="5 6">16</strain>
    </source>
</reference>